<evidence type="ECO:0000313" key="1">
    <source>
        <dbReference type="EMBL" id="KAK4522384.1"/>
    </source>
</evidence>
<proteinExistence type="predicted"/>
<dbReference type="AlphaFoldDB" id="A0AAV9I323"/>
<comment type="caution">
    <text evidence="1">The sequence shown here is derived from an EMBL/GenBank/DDBJ whole genome shotgun (WGS) entry which is preliminary data.</text>
</comment>
<name>A0AAV9I323_9RHOD</name>
<keyword evidence="2" id="KW-1185">Reference proteome</keyword>
<dbReference type="EMBL" id="JANCYU010000004">
    <property type="protein sequence ID" value="KAK4522384.1"/>
    <property type="molecule type" value="Genomic_DNA"/>
</dbReference>
<organism evidence="1 2">
    <name type="scientific">Galdieria yellowstonensis</name>
    <dbReference type="NCBI Taxonomy" id="3028027"/>
    <lineage>
        <taxon>Eukaryota</taxon>
        <taxon>Rhodophyta</taxon>
        <taxon>Bangiophyceae</taxon>
        <taxon>Galdieriales</taxon>
        <taxon>Galdieriaceae</taxon>
        <taxon>Galdieria</taxon>
    </lineage>
</organism>
<gene>
    <name evidence="1" type="ORF">GAYE_HTGSCF06PCTG21G0266</name>
</gene>
<evidence type="ECO:0000313" key="2">
    <source>
        <dbReference type="Proteomes" id="UP001300502"/>
    </source>
</evidence>
<protein>
    <submittedName>
        <fullName evidence="1">Uncharacterized protein</fullName>
    </submittedName>
</protein>
<accession>A0AAV9I323</accession>
<sequence>MLFDRSLAVIVVRGCPSLSFMHVQYSRAPYCKFVIEASQHHKFKLHSGYELSVQYVEPPNLEEFAIWENLSDYPPKLNDEKNEVIDFTSLIRGMIGMLVNLANNFGDSRFEKLASKLTKRIFDYMAKKYKAFVD</sequence>
<dbReference type="Proteomes" id="UP001300502">
    <property type="component" value="Unassembled WGS sequence"/>
</dbReference>
<reference evidence="1 2" key="1">
    <citation type="submission" date="2022-07" db="EMBL/GenBank/DDBJ databases">
        <title>Genome-wide signatures of adaptation to extreme environments.</title>
        <authorList>
            <person name="Cho C.H."/>
            <person name="Yoon H.S."/>
        </authorList>
    </citation>
    <scope>NUCLEOTIDE SEQUENCE [LARGE SCALE GENOMIC DNA]</scope>
    <source>
        <strain evidence="1 2">108.79 E11</strain>
    </source>
</reference>